<proteinExistence type="predicted"/>
<name>A0A1D3CUY9_9EIME</name>
<dbReference type="Proteomes" id="UP000095192">
    <property type="component" value="Unassembled WGS sequence"/>
</dbReference>
<keyword evidence="3" id="KW-1185">Reference proteome</keyword>
<sequence length="348" mass="38721">MQSLFRVERCKPLCAAGRLGKESLISIKESEVLAVQRLVSTLKPQADRCAAIETSLDEAEKQQRRYVALLNGLRGRLETAETDAHTLRTEKAALSQKVLDQQRKLEALKRLSLSAQAGGTATAEVDFLHRILRSCVQLLKAFPTHALDARQTAGLVRGSLCTPVFAGMSVAWGVPLHFQIEALRAIIWKQQLELQQLHLKSAEAVDSAASTGGFFRKLEHQQQQQLLLLAQQQQRQKQQDGAAAAEGKTSAEGLRLVEEFQAFETALLRHCFAVPLWEPSASPEENKHRMQRYKAEHDALCMQASALSKKMERHVSGLCVDSCLAAMRRDVMPLLYPLLLLMRLLSGL</sequence>
<evidence type="ECO:0000256" key="1">
    <source>
        <dbReference type="SAM" id="Coils"/>
    </source>
</evidence>
<dbReference type="AlphaFoldDB" id="A0A1D3CUY9"/>
<evidence type="ECO:0000313" key="2">
    <source>
        <dbReference type="EMBL" id="OEH75002.1"/>
    </source>
</evidence>
<protein>
    <submittedName>
        <fullName evidence="2">Uncharacterized protein</fullName>
    </submittedName>
</protein>
<dbReference type="EMBL" id="JROU02001856">
    <property type="protein sequence ID" value="OEH75002.1"/>
    <property type="molecule type" value="Genomic_DNA"/>
</dbReference>
<gene>
    <name evidence="2" type="ORF">cyc_03364</name>
</gene>
<reference evidence="2 3" key="1">
    <citation type="journal article" date="2016" name="BMC Genomics">
        <title>Comparative genomics reveals Cyclospora cayetanensis possesses coccidia-like metabolism and invasion components but unique surface antigens.</title>
        <authorList>
            <person name="Liu S."/>
            <person name="Wang L."/>
            <person name="Zheng H."/>
            <person name="Xu Z."/>
            <person name="Roellig D.M."/>
            <person name="Li N."/>
            <person name="Frace M.A."/>
            <person name="Tang K."/>
            <person name="Arrowood M.J."/>
            <person name="Moss D.M."/>
            <person name="Zhang L."/>
            <person name="Feng Y."/>
            <person name="Xiao L."/>
        </authorList>
    </citation>
    <scope>NUCLEOTIDE SEQUENCE [LARGE SCALE GENOMIC DNA]</scope>
    <source>
        <strain evidence="2 3">CHN_HEN01</strain>
    </source>
</reference>
<organism evidence="2 3">
    <name type="scientific">Cyclospora cayetanensis</name>
    <dbReference type="NCBI Taxonomy" id="88456"/>
    <lineage>
        <taxon>Eukaryota</taxon>
        <taxon>Sar</taxon>
        <taxon>Alveolata</taxon>
        <taxon>Apicomplexa</taxon>
        <taxon>Conoidasida</taxon>
        <taxon>Coccidia</taxon>
        <taxon>Eucoccidiorida</taxon>
        <taxon>Eimeriorina</taxon>
        <taxon>Eimeriidae</taxon>
        <taxon>Cyclospora</taxon>
    </lineage>
</organism>
<feature type="coiled-coil region" evidence="1">
    <location>
        <begin position="70"/>
        <end position="111"/>
    </location>
</feature>
<comment type="caution">
    <text evidence="2">The sequence shown here is derived from an EMBL/GenBank/DDBJ whole genome shotgun (WGS) entry which is preliminary data.</text>
</comment>
<evidence type="ECO:0000313" key="3">
    <source>
        <dbReference type="Proteomes" id="UP000095192"/>
    </source>
</evidence>
<dbReference type="InParanoid" id="A0A1D3CUY9"/>
<dbReference type="VEuPathDB" id="ToxoDB:cyc_03364"/>
<keyword evidence="1" id="KW-0175">Coiled coil</keyword>
<accession>A0A1D3CUY9</accession>